<reference evidence="5 6" key="1">
    <citation type="submission" date="2020-10" db="EMBL/GenBank/DDBJ databases">
        <title>complete genome sequencing of Lysobacter sp. H21R20.</title>
        <authorList>
            <person name="Bae J.-W."/>
            <person name="Lee S.-Y."/>
        </authorList>
    </citation>
    <scope>NUCLEOTIDE SEQUENCE [LARGE SCALE GENOMIC DNA]</scope>
    <source>
        <strain evidence="5 6">H21R20</strain>
    </source>
</reference>
<dbReference type="PANTHER" id="PTHR24198">
    <property type="entry name" value="ANKYRIN REPEAT AND PROTEIN KINASE DOMAIN-CONTAINING PROTEIN"/>
    <property type="match status" value="1"/>
</dbReference>
<evidence type="ECO:0000313" key="6">
    <source>
        <dbReference type="Proteomes" id="UP000594059"/>
    </source>
</evidence>
<proteinExistence type="predicted"/>
<feature type="repeat" description="ANK" evidence="3">
    <location>
        <begin position="786"/>
        <end position="811"/>
    </location>
</feature>
<keyword evidence="2 3" id="KW-0040">ANK repeat</keyword>
<dbReference type="Gene3D" id="1.25.40.20">
    <property type="entry name" value="Ankyrin repeat-containing domain"/>
    <property type="match status" value="4"/>
</dbReference>
<dbReference type="PRINTS" id="PR01415">
    <property type="entry name" value="ANKYRIN"/>
</dbReference>
<dbReference type="InterPro" id="IPR036770">
    <property type="entry name" value="Ankyrin_rpt-contain_sf"/>
</dbReference>
<dbReference type="Pfam" id="PF13637">
    <property type="entry name" value="Ank_4"/>
    <property type="match status" value="1"/>
</dbReference>
<feature type="transmembrane region" description="Helical" evidence="4">
    <location>
        <begin position="175"/>
        <end position="192"/>
    </location>
</feature>
<feature type="repeat" description="ANK" evidence="3">
    <location>
        <begin position="917"/>
        <end position="949"/>
    </location>
</feature>
<keyword evidence="4" id="KW-0472">Membrane</keyword>
<dbReference type="PROSITE" id="PS50088">
    <property type="entry name" value="ANK_REPEAT"/>
    <property type="match status" value="8"/>
</dbReference>
<protein>
    <submittedName>
        <fullName evidence="5">Ankyrin repeat domain-containing protein</fullName>
    </submittedName>
</protein>
<evidence type="ECO:0000256" key="1">
    <source>
        <dbReference type="ARBA" id="ARBA00022737"/>
    </source>
</evidence>
<gene>
    <name evidence="5" type="ORF">INQ41_01325</name>
</gene>
<dbReference type="RefSeq" id="WP_193985555.1">
    <property type="nucleotide sequence ID" value="NZ_CP063656.1"/>
</dbReference>
<feature type="repeat" description="ANK" evidence="3">
    <location>
        <begin position="475"/>
        <end position="507"/>
    </location>
</feature>
<keyword evidence="6" id="KW-1185">Reference proteome</keyword>
<dbReference type="Proteomes" id="UP000594059">
    <property type="component" value="Chromosome"/>
</dbReference>
<evidence type="ECO:0000256" key="4">
    <source>
        <dbReference type="SAM" id="Phobius"/>
    </source>
</evidence>
<dbReference type="InterPro" id="IPR002110">
    <property type="entry name" value="Ankyrin_rpt"/>
</dbReference>
<feature type="repeat" description="ANK" evidence="3">
    <location>
        <begin position="376"/>
        <end position="408"/>
    </location>
</feature>
<dbReference type="Pfam" id="PF12796">
    <property type="entry name" value="Ank_2"/>
    <property type="match status" value="4"/>
</dbReference>
<dbReference type="Pfam" id="PF13857">
    <property type="entry name" value="Ank_5"/>
    <property type="match status" value="1"/>
</dbReference>
<dbReference type="SMART" id="SM00248">
    <property type="entry name" value="ANK"/>
    <property type="match status" value="18"/>
</dbReference>
<dbReference type="EMBL" id="CP063656">
    <property type="protein sequence ID" value="QOW19749.1"/>
    <property type="molecule type" value="Genomic_DNA"/>
</dbReference>
<accession>A0A7S6UGF2</accession>
<dbReference type="AlphaFoldDB" id="A0A7S6UGF2"/>
<dbReference type="KEGG" id="lcic:INQ41_01325"/>
<feature type="transmembrane region" description="Helical" evidence="4">
    <location>
        <begin position="143"/>
        <end position="163"/>
    </location>
</feature>
<keyword evidence="4" id="KW-1133">Transmembrane helix</keyword>
<feature type="repeat" description="ANK" evidence="3">
    <location>
        <begin position="409"/>
        <end position="441"/>
    </location>
</feature>
<dbReference type="PANTHER" id="PTHR24198:SF165">
    <property type="entry name" value="ANKYRIN REPEAT-CONTAINING PROTEIN-RELATED"/>
    <property type="match status" value="1"/>
</dbReference>
<sequence>MPEPRSLRAWIVLAAVGLVLIGVAGLGGWLAALCGLLAQPVLALAARRQRSPAPLLPAHMRVELWPLLALWALAVGGVGLLAAWPLSALLSSGSLPAALALSAVSGGALIVLWRFWPVWQGLERDGGALGDHQRALEGLEPGAWRGLGIALGVGAVVGLIMALAWPGWLASGQRWIVAVVLAVASAALHGWLQRVAPAKALQYLDDVDEPSLSHEASAQVSGEDNRPADAVGGLEQAVANVPLEPTPVQGGSEPAEVALANVAPVNVSDPQLVPQLYEAARSGRVERALELIAQGADPHALPPAEDRDQRSLAVLAAVLPDLRLLRALIAAGVALNHMHAGLTPLLAATRDSWHGRPDAVTTLLANGADPRARDAEGNTPLHFAARSSDPGVAALLRDAAAELDALNDDGFSPLGVACIAGNWRLARFLLERGANPDPAGGQPALLAAAGGEEDDPAGVELLLKLKARVHAVNADGRTALHEGARAGHASIVAALIKAGADPAATDSHGSNALHEAARGGHAAVLEQLLDAADPAAAMAADRQGCNVLMIACMAPQTPPELVQRLLDLGIDPAARDQDGRRAIDRAAETGRWSLVAVFDPAYAVPSQVAGVDDAGPADRAPITLLREGLDEGREHALDTVAALLGPRQLGALFHDGDGALPPRQIEWLLARGADPEVRDGTGTTPMFNLLGSGPSAQASLTVMLQRGVSPAGAGGLARFVAACMTRGQPEGSLEHLALELLDRGADPFAPSPGGDPALALSVRLGWSQLFTRLVHSGVGLDDRDSRGMSALHLAAALGREAMLKELVAHGAAPGLLAADGQTPLGVALASGRRDLADWLDWRGWPLPRRPLLAADLPSAAMVGDADAVRRLLDLGLPVDAVDSQGCSALLRAAGSGHRAVVDLLLTRGASVGLAAGSGATPLSAAASMRHLDIVDRLIEAGADVEQRLPGGLTVLMIACALGFPELAARLLSAGADADAVDESGRTGLHCAAMFGFGTRDRIRLVTLLDTLMLASDENALEAKSDSPSPLLLLLGAAADQGAQADEQVLIAGLEHLMDNGASLESQDARGFGPLHLAALHGLLGVVKWLLRAGADPDQRDSLNRSPREIAVMRGFVDIAAQFTSAHPVADVSMARFLREKQ</sequence>
<feature type="repeat" description="ANK" evidence="3">
    <location>
        <begin position="1069"/>
        <end position="1101"/>
    </location>
</feature>
<dbReference type="PROSITE" id="PS50297">
    <property type="entry name" value="ANK_REP_REGION"/>
    <property type="match status" value="8"/>
</dbReference>
<keyword evidence="1" id="KW-0677">Repeat</keyword>
<organism evidence="5 6">
    <name type="scientific">Novilysobacter ciconiae</name>
    <dbReference type="NCBI Taxonomy" id="2781022"/>
    <lineage>
        <taxon>Bacteria</taxon>
        <taxon>Pseudomonadati</taxon>
        <taxon>Pseudomonadota</taxon>
        <taxon>Gammaproteobacteria</taxon>
        <taxon>Lysobacterales</taxon>
        <taxon>Lysobacteraceae</taxon>
        <taxon>Novilysobacter</taxon>
    </lineage>
</organism>
<feature type="repeat" description="ANK" evidence="3">
    <location>
        <begin position="884"/>
        <end position="916"/>
    </location>
</feature>
<dbReference type="SUPFAM" id="SSF48403">
    <property type="entry name" value="Ankyrin repeat"/>
    <property type="match status" value="2"/>
</dbReference>
<feature type="repeat" description="ANK" evidence="3">
    <location>
        <begin position="950"/>
        <end position="982"/>
    </location>
</feature>
<feature type="transmembrane region" description="Helical" evidence="4">
    <location>
        <begin position="97"/>
        <end position="116"/>
    </location>
</feature>
<name>A0A7S6UGF2_9GAMM</name>
<evidence type="ECO:0000313" key="5">
    <source>
        <dbReference type="EMBL" id="QOW19749.1"/>
    </source>
</evidence>
<evidence type="ECO:0000256" key="3">
    <source>
        <dbReference type="PROSITE-ProRule" id="PRU00023"/>
    </source>
</evidence>
<evidence type="ECO:0000256" key="2">
    <source>
        <dbReference type="ARBA" id="ARBA00023043"/>
    </source>
</evidence>
<feature type="transmembrane region" description="Helical" evidence="4">
    <location>
        <begin position="69"/>
        <end position="90"/>
    </location>
</feature>
<keyword evidence="4" id="KW-0812">Transmembrane</keyword>